<feature type="transmembrane region" description="Helical" evidence="7">
    <location>
        <begin position="220"/>
        <end position="239"/>
    </location>
</feature>
<keyword evidence="3 7" id="KW-0812">Transmembrane</keyword>
<dbReference type="Proteomes" id="UP000290545">
    <property type="component" value="Unassembled WGS sequence"/>
</dbReference>
<evidence type="ECO:0000313" key="10">
    <source>
        <dbReference type="Proteomes" id="UP000290545"/>
    </source>
</evidence>
<protein>
    <submittedName>
        <fullName evidence="9">Rhomboid family intramembrane serine protease</fullName>
    </submittedName>
</protein>
<dbReference type="PANTHER" id="PTHR43731:SF14">
    <property type="entry name" value="PRESENILIN-ASSOCIATED RHOMBOID-LIKE PROTEIN, MITOCHONDRIAL"/>
    <property type="match status" value="1"/>
</dbReference>
<evidence type="ECO:0000256" key="5">
    <source>
        <dbReference type="ARBA" id="ARBA00022989"/>
    </source>
</evidence>
<gene>
    <name evidence="9" type="ORF">ESB13_17285</name>
</gene>
<dbReference type="Pfam" id="PF01694">
    <property type="entry name" value="Rhomboid"/>
    <property type="match status" value="1"/>
</dbReference>
<evidence type="ECO:0000256" key="2">
    <source>
        <dbReference type="ARBA" id="ARBA00009045"/>
    </source>
</evidence>
<accession>A0A4V1MA38</accession>
<keyword evidence="9" id="KW-0645">Protease</keyword>
<feature type="transmembrane region" description="Helical" evidence="7">
    <location>
        <begin position="95"/>
        <end position="116"/>
    </location>
</feature>
<keyword evidence="5 7" id="KW-1133">Transmembrane helix</keyword>
<evidence type="ECO:0000259" key="8">
    <source>
        <dbReference type="Pfam" id="PF01694"/>
    </source>
</evidence>
<feature type="transmembrane region" description="Helical" evidence="7">
    <location>
        <begin position="188"/>
        <end position="214"/>
    </location>
</feature>
<dbReference type="GO" id="GO:0004252">
    <property type="term" value="F:serine-type endopeptidase activity"/>
    <property type="evidence" value="ECO:0007669"/>
    <property type="project" value="InterPro"/>
</dbReference>
<dbReference type="SUPFAM" id="SSF144091">
    <property type="entry name" value="Rhomboid-like"/>
    <property type="match status" value="1"/>
</dbReference>
<evidence type="ECO:0000256" key="3">
    <source>
        <dbReference type="ARBA" id="ARBA00022692"/>
    </source>
</evidence>
<keyword evidence="4" id="KW-0378">Hydrolase</keyword>
<dbReference type="OrthoDB" id="9807874at2"/>
<dbReference type="AlphaFoldDB" id="A0A4V1MA38"/>
<evidence type="ECO:0000313" key="9">
    <source>
        <dbReference type="EMBL" id="RXK83824.1"/>
    </source>
</evidence>
<dbReference type="InterPro" id="IPR022764">
    <property type="entry name" value="Peptidase_S54_rhomboid_dom"/>
</dbReference>
<evidence type="ECO:0000256" key="6">
    <source>
        <dbReference type="ARBA" id="ARBA00023136"/>
    </source>
</evidence>
<proteinExistence type="inferred from homology"/>
<evidence type="ECO:0000256" key="7">
    <source>
        <dbReference type="SAM" id="Phobius"/>
    </source>
</evidence>
<keyword evidence="6 7" id="KW-0472">Membrane</keyword>
<comment type="similarity">
    <text evidence="2">Belongs to the peptidase S54 family.</text>
</comment>
<name>A0A4V1MA38_9BACT</name>
<comment type="caution">
    <text evidence="9">The sequence shown here is derived from an EMBL/GenBank/DDBJ whole genome shotgun (WGS) entry which is preliminary data.</text>
</comment>
<feature type="transmembrane region" description="Helical" evidence="7">
    <location>
        <begin position="162"/>
        <end position="181"/>
    </location>
</feature>
<evidence type="ECO:0000256" key="4">
    <source>
        <dbReference type="ARBA" id="ARBA00022801"/>
    </source>
</evidence>
<dbReference type="InterPro" id="IPR050925">
    <property type="entry name" value="Rhomboid_protease_S54"/>
</dbReference>
<dbReference type="RefSeq" id="WP_129004876.1">
    <property type="nucleotide sequence ID" value="NZ_SDHZ01000002.1"/>
</dbReference>
<comment type="subcellular location">
    <subcellularLocation>
        <location evidence="1">Membrane</location>
        <topology evidence="1">Multi-pass membrane protein</topology>
    </subcellularLocation>
</comment>
<dbReference type="GO" id="GO:0016020">
    <property type="term" value="C:membrane"/>
    <property type="evidence" value="ECO:0007669"/>
    <property type="project" value="UniProtKB-SubCell"/>
</dbReference>
<dbReference type="GO" id="GO:0006508">
    <property type="term" value="P:proteolysis"/>
    <property type="evidence" value="ECO:0007669"/>
    <property type="project" value="UniProtKB-KW"/>
</dbReference>
<evidence type="ECO:0000256" key="1">
    <source>
        <dbReference type="ARBA" id="ARBA00004141"/>
    </source>
</evidence>
<dbReference type="PANTHER" id="PTHR43731">
    <property type="entry name" value="RHOMBOID PROTEASE"/>
    <property type="match status" value="1"/>
</dbReference>
<organism evidence="9 10">
    <name type="scientific">Filimonas effusa</name>
    <dbReference type="NCBI Taxonomy" id="2508721"/>
    <lineage>
        <taxon>Bacteria</taxon>
        <taxon>Pseudomonadati</taxon>
        <taxon>Bacteroidota</taxon>
        <taxon>Chitinophagia</taxon>
        <taxon>Chitinophagales</taxon>
        <taxon>Chitinophagaceae</taxon>
        <taxon>Filimonas</taxon>
    </lineage>
</organism>
<dbReference type="Gene3D" id="1.20.1540.10">
    <property type="entry name" value="Rhomboid-like"/>
    <property type="match status" value="1"/>
</dbReference>
<dbReference type="InterPro" id="IPR035952">
    <property type="entry name" value="Rhomboid-like_sf"/>
</dbReference>
<sequence>MTEIRPGRFEILPTVIKNLLIINVLVFIAQLSAEAKGLIPSDTFALHTWQSPYFKPWQFVTHMFMHGSWGHLFSNMFVLWMFGSLLENLWGPKRFLLFYMACGLGAAFCHMVALYIETNHLLAELYALGNNYDNDTIAFVQEYGRGRVHLPDEILAMQYRQATLGASGAVMGCLAAFGYLFPNTEIYLYFFIPIKAKWFVILYAAGDFIAAVAHTAGDNVAHIAHLGGALVGFILVYFWNKTNRRTFY</sequence>
<feature type="domain" description="Peptidase S54 rhomboid" evidence="8">
    <location>
        <begin position="55"/>
        <end position="238"/>
    </location>
</feature>
<keyword evidence="10" id="KW-1185">Reference proteome</keyword>
<dbReference type="EMBL" id="SDHZ01000002">
    <property type="protein sequence ID" value="RXK83824.1"/>
    <property type="molecule type" value="Genomic_DNA"/>
</dbReference>
<feature type="transmembrane region" description="Helical" evidence="7">
    <location>
        <begin position="59"/>
        <end position="83"/>
    </location>
</feature>
<feature type="transmembrane region" description="Helical" evidence="7">
    <location>
        <begin position="20"/>
        <end position="39"/>
    </location>
</feature>
<reference evidence="9 10" key="1">
    <citation type="submission" date="2019-01" db="EMBL/GenBank/DDBJ databases">
        <title>Filimonas sp. strain TTM-71.</title>
        <authorList>
            <person name="Chen W.-M."/>
        </authorList>
    </citation>
    <scope>NUCLEOTIDE SEQUENCE [LARGE SCALE GENOMIC DNA]</scope>
    <source>
        <strain evidence="9 10">TTM-71</strain>
    </source>
</reference>